<name>A0AAW2SGX5_9LAMI</name>
<feature type="compositionally biased region" description="Polar residues" evidence="9">
    <location>
        <begin position="100"/>
        <end position="139"/>
    </location>
</feature>
<dbReference type="GO" id="GO:0005786">
    <property type="term" value="C:signal recognition particle, endoplasmic reticulum targeting"/>
    <property type="evidence" value="ECO:0007669"/>
    <property type="project" value="UniProtKB-KW"/>
</dbReference>
<protein>
    <recommendedName>
        <fullName evidence="3">Signal recognition particle 9 kDa protein</fullName>
    </recommendedName>
</protein>
<keyword evidence="7" id="KW-0687">Ribonucleoprotein</keyword>
<dbReference type="InterPro" id="IPR009018">
    <property type="entry name" value="Signal_recog_particle_SRP9/14"/>
</dbReference>
<dbReference type="FunFam" id="3.30.720.10:FF:000001">
    <property type="entry name" value="Signal recognition particle 9 kDa protein"/>
    <property type="match status" value="1"/>
</dbReference>
<comment type="function">
    <text evidence="8">Component of the signal recognition particle (SRP) complex, a ribonucleoprotein complex that mediates the cotranslational targeting of secretory and membrane proteins to the endoplasmic reticulum (ER). SRP9 together with SRP14 and the Alu portion of the SRP RNA, constitutes the elongation arrest domain of SRP. The complex of SRP9 and SRP14 is required for SRP RNA binding.</text>
</comment>
<evidence type="ECO:0000256" key="2">
    <source>
        <dbReference type="ARBA" id="ARBA00009193"/>
    </source>
</evidence>
<keyword evidence="6" id="KW-0733">Signal recognition particle</keyword>
<feature type="compositionally biased region" description="Polar residues" evidence="9">
    <location>
        <begin position="169"/>
        <end position="181"/>
    </location>
</feature>
<feature type="compositionally biased region" description="Basic and acidic residues" evidence="9">
    <location>
        <begin position="210"/>
        <end position="229"/>
    </location>
</feature>
<dbReference type="SUPFAM" id="SSF54762">
    <property type="entry name" value="Signal recognition particle alu RNA binding heterodimer, SRP9/14"/>
    <property type="match status" value="1"/>
</dbReference>
<accession>A0AAW2SGX5</accession>
<evidence type="ECO:0000313" key="11">
    <source>
        <dbReference type="EMBL" id="KAL0390948.1"/>
    </source>
</evidence>
<feature type="region of interest" description="Disordered" evidence="9">
    <location>
        <begin position="95"/>
        <end position="147"/>
    </location>
</feature>
<organism evidence="11">
    <name type="scientific">Sesamum calycinum</name>
    <dbReference type="NCBI Taxonomy" id="2727403"/>
    <lineage>
        <taxon>Eukaryota</taxon>
        <taxon>Viridiplantae</taxon>
        <taxon>Streptophyta</taxon>
        <taxon>Embryophyta</taxon>
        <taxon>Tracheophyta</taxon>
        <taxon>Spermatophyta</taxon>
        <taxon>Magnoliopsida</taxon>
        <taxon>eudicotyledons</taxon>
        <taxon>Gunneridae</taxon>
        <taxon>Pentapetalae</taxon>
        <taxon>asterids</taxon>
        <taxon>lamiids</taxon>
        <taxon>Lamiales</taxon>
        <taxon>Pedaliaceae</taxon>
        <taxon>Sesamum</taxon>
    </lineage>
</organism>
<evidence type="ECO:0000256" key="5">
    <source>
        <dbReference type="ARBA" id="ARBA00022884"/>
    </source>
</evidence>
<reference evidence="11" key="1">
    <citation type="submission" date="2020-06" db="EMBL/GenBank/DDBJ databases">
        <authorList>
            <person name="Li T."/>
            <person name="Hu X."/>
            <person name="Zhang T."/>
            <person name="Song X."/>
            <person name="Zhang H."/>
            <person name="Dai N."/>
            <person name="Sheng W."/>
            <person name="Hou X."/>
            <person name="Wei L."/>
        </authorList>
    </citation>
    <scope>NUCLEOTIDE SEQUENCE</scope>
    <source>
        <strain evidence="11">KEN8</strain>
        <tissue evidence="11">Leaf</tissue>
    </source>
</reference>
<evidence type="ECO:0000256" key="9">
    <source>
        <dbReference type="SAM" id="MobiDB-lite"/>
    </source>
</evidence>
<dbReference type="GO" id="GO:0008312">
    <property type="term" value="F:7S RNA binding"/>
    <property type="evidence" value="ECO:0007669"/>
    <property type="project" value="InterPro"/>
</dbReference>
<dbReference type="InterPro" id="IPR044807">
    <property type="entry name" value="DRIP1-like"/>
</dbReference>
<feature type="region of interest" description="Disordered" evidence="9">
    <location>
        <begin position="169"/>
        <end position="229"/>
    </location>
</feature>
<evidence type="ECO:0000256" key="4">
    <source>
        <dbReference type="ARBA" id="ARBA00022490"/>
    </source>
</evidence>
<feature type="domain" description="SRP9" evidence="10">
    <location>
        <begin position="503"/>
        <end position="564"/>
    </location>
</feature>
<comment type="subcellular location">
    <subcellularLocation>
        <location evidence="1">Cytoplasm</location>
    </subcellularLocation>
</comment>
<evidence type="ECO:0000256" key="3">
    <source>
        <dbReference type="ARBA" id="ARBA00020414"/>
    </source>
</evidence>
<dbReference type="GO" id="GO:0006614">
    <property type="term" value="P:SRP-dependent cotranslational protein targeting to membrane"/>
    <property type="evidence" value="ECO:0007669"/>
    <property type="project" value="InterPro"/>
</dbReference>
<dbReference type="PANTHER" id="PTHR46293">
    <property type="entry name" value="E3 UBIQUITIN PROTEIN LIGASE DRIP1"/>
    <property type="match status" value="1"/>
</dbReference>
<dbReference type="PANTHER" id="PTHR46293:SF1">
    <property type="entry name" value="OS03G0632800 PROTEIN"/>
    <property type="match status" value="1"/>
</dbReference>
<evidence type="ECO:0000259" key="10">
    <source>
        <dbReference type="Pfam" id="PF05486"/>
    </source>
</evidence>
<dbReference type="EMBL" id="JACGWM010000002">
    <property type="protein sequence ID" value="KAL0390948.1"/>
    <property type="molecule type" value="Genomic_DNA"/>
</dbReference>
<evidence type="ECO:0000256" key="8">
    <source>
        <dbReference type="ARBA" id="ARBA00045462"/>
    </source>
</evidence>
<dbReference type="AlphaFoldDB" id="A0AAW2SGX5"/>
<gene>
    <name evidence="11" type="ORF">Scaly_0451900</name>
</gene>
<evidence type="ECO:0000256" key="7">
    <source>
        <dbReference type="ARBA" id="ARBA00023274"/>
    </source>
</evidence>
<evidence type="ECO:0000256" key="6">
    <source>
        <dbReference type="ARBA" id="ARBA00023135"/>
    </source>
</evidence>
<reference evidence="11" key="2">
    <citation type="journal article" date="2024" name="Plant">
        <title>Genomic evolution and insights into agronomic trait innovations of Sesamum species.</title>
        <authorList>
            <person name="Miao H."/>
            <person name="Wang L."/>
            <person name="Qu L."/>
            <person name="Liu H."/>
            <person name="Sun Y."/>
            <person name="Le M."/>
            <person name="Wang Q."/>
            <person name="Wei S."/>
            <person name="Zheng Y."/>
            <person name="Lin W."/>
            <person name="Duan Y."/>
            <person name="Cao H."/>
            <person name="Xiong S."/>
            <person name="Wang X."/>
            <person name="Wei L."/>
            <person name="Li C."/>
            <person name="Ma Q."/>
            <person name="Ju M."/>
            <person name="Zhao R."/>
            <person name="Li G."/>
            <person name="Mu C."/>
            <person name="Tian Q."/>
            <person name="Mei H."/>
            <person name="Zhang T."/>
            <person name="Gao T."/>
            <person name="Zhang H."/>
        </authorList>
    </citation>
    <scope>NUCLEOTIDE SEQUENCE</scope>
    <source>
        <strain evidence="11">KEN8</strain>
    </source>
</reference>
<sequence length="583" mass="66011">MDCCPICNIDLGCVPLEKLRADHNLQDVRAKLFPHKRINVKAPELVTPVVLPAKRKERSLSSLVVSTPRVSTQIGMTGRRSKSIARKASKGSSFIIEKPVSNSTEDQPESSSSPELLNKFTQSLRQNSAAGEPSNQPNSDRGRGNAPDYWEGKVDLWKPLTCLVEAANRSKSSKFSTQGTLAKSEEQLSYENEGLPRKTKNKEQRKKSKVKDEKNYGDHAPPESERPKRFSRIREKARNFGELAPPQAVLDAASAKLDRRTNPIWFSLVASNEVEGDAPPLPQLSASYLRINMGTLEGVVLISLHSSQGWKYTCFFIQKYLKRKLDLTTEAEVDIKCMGQTVIPTLTLNNLVDLWLQTTSTERVSATIGSSAKEFVMFLTVSGLEAPVSVLFSDSTLWLLPWTLLYGYDHGIVVEEVVQVGGTWGKEFGFQISLCLYLRRCLCFDTIRKALDPRTKLEQSNLRPPISPQTTVLRFIYTDELRRTQYSLQTHLRIGFTRMVYIASWDDFVEKSVQLFRADPEKTRYVMKYRHCDGKLVLKVTDDKECIKFKTDQAQDAKKMEKLNNVFFTLMARGPEVRTENRP</sequence>
<keyword evidence="5" id="KW-0694">RNA-binding</keyword>
<feature type="compositionally biased region" description="Basic residues" evidence="9">
    <location>
        <begin position="197"/>
        <end position="209"/>
    </location>
</feature>
<keyword evidence="4" id="KW-0963">Cytoplasm</keyword>
<evidence type="ECO:0000256" key="1">
    <source>
        <dbReference type="ARBA" id="ARBA00004496"/>
    </source>
</evidence>
<dbReference type="Pfam" id="PF05486">
    <property type="entry name" value="SRP9-21"/>
    <property type="match status" value="1"/>
</dbReference>
<comment type="caution">
    <text evidence="11">The sequence shown here is derived from an EMBL/GenBank/DDBJ whole genome shotgun (WGS) entry which is preliminary data.</text>
</comment>
<dbReference type="Gene3D" id="3.30.720.10">
    <property type="entry name" value="Signal recognition particle alu RNA binding heterodimer, srp9/1"/>
    <property type="match status" value="1"/>
</dbReference>
<dbReference type="GO" id="GO:0004842">
    <property type="term" value="F:ubiquitin-protein transferase activity"/>
    <property type="evidence" value="ECO:0007669"/>
    <property type="project" value="InterPro"/>
</dbReference>
<comment type="similarity">
    <text evidence="2">Belongs to the SRP9 family.</text>
</comment>
<proteinExistence type="inferred from homology"/>
<dbReference type="GO" id="GO:0005829">
    <property type="term" value="C:cytosol"/>
    <property type="evidence" value="ECO:0007669"/>
    <property type="project" value="UniProtKB-ARBA"/>
</dbReference>
<dbReference type="InterPro" id="IPR039432">
    <property type="entry name" value="SRP9_dom"/>
</dbReference>